<evidence type="ECO:0000313" key="6">
    <source>
        <dbReference type="Proteomes" id="UP001501176"/>
    </source>
</evidence>
<evidence type="ECO:0000313" key="5">
    <source>
        <dbReference type="EMBL" id="GAA0225880.1"/>
    </source>
</evidence>
<evidence type="ECO:0000256" key="2">
    <source>
        <dbReference type="ARBA" id="ARBA00011901"/>
    </source>
</evidence>
<gene>
    <name evidence="5" type="ORF">GCM10009125_13530</name>
</gene>
<keyword evidence="3" id="KW-0378">Hydrolase</keyword>
<comment type="caution">
    <text evidence="5">The sequence shown here is derived from an EMBL/GenBank/DDBJ whole genome shotgun (WGS) entry which is preliminary data.</text>
</comment>
<proteinExistence type="predicted"/>
<dbReference type="SMART" id="SM00646">
    <property type="entry name" value="Ami_3"/>
    <property type="match status" value="1"/>
</dbReference>
<dbReference type="Pfam" id="PF01520">
    <property type="entry name" value="Amidase_3"/>
    <property type="match status" value="1"/>
</dbReference>
<dbReference type="PANTHER" id="PTHR30404">
    <property type="entry name" value="N-ACETYLMURAMOYL-L-ALANINE AMIDASE"/>
    <property type="match status" value="1"/>
</dbReference>
<evidence type="ECO:0000256" key="3">
    <source>
        <dbReference type="ARBA" id="ARBA00022801"/>
    </source>
</evidence>
<evidence type="ECO:0000259" key="4">
    <source>
        <dbReference type="SMART" id="SM00646"/>
    </source>
</evidence>
<dbReference type="InterPro" id="IPR002508">
    <property type="entry name" value="MurNAc-LAA_cat"/>
</dbReference>
<comment type="catalytic activity">
    <reaction evidence="1">
        <text>Hydrolyzes the link between N-acetylmuramoyl residues and L-amino acid residues in certain cell-wall glycopeptides.</text>
        <dbReference type="EC" id="3.5.1.28"/>
    </reaction>
</comment>
<feature type="domain" description="MurNAc-LAA" evidence="4">
    <location>
        <begin position="122"/>
        <end position="262"/>
    </location>
</feature>
<dbReference type="SUPFAM" id="SSF53187">
    <property type="entry name" value="Zn-dependent exopeptidases"/>
    <property type="match status" value="1"/>
</dbReference>
<dbReference type="CDD" id="cd02696">
    <property type="entry name" value="MurNAc-LAA"/>
    <property type="match status" value="1"/>
</dbReference>
<accession>A0ABN0TN52</accession>
<dbReference type="EMBL" id="BAAAFN010000010">
    <property type="protein sequence ID" value="GAA0225880.1"/>
    <property type="molecule type" value="Genomic_DNA"/>
</dbReference>
<name>A0ABN0TN52_9BURK</name>
<dbReference type="Proteomes" id="UP001501176">
    <property type="component" value="Unassembled WGS sequence"/>
</dbReference>
<evidence type="ECO:0000256" key="1">
    <source>
        <dbReference type="ARBA" id="ARBA00001561"/>
    </source>
</evidence>
<dbReference type="PANTHER" id="PTHR30404:SF0">
    <property type="entry name" value="N-ACETYLMURAMOYL-L-ALANINE AMIDASE AMIC"/>
    <property type="match status" value="1"/>
</dbReference>
<sequence>MFRPASRPEENAQACQGDYTGKAALPPRRIIALAFTRSSPRRSVRRLLALLSALCCAWPTHAAHILLDAGHGPQQPGATGASGRAEYLYNRDLTATLAHEIAALGDRTTRIEGIEADIPPALRPAGAPDADLLVSIHHDSAQARYLRAGRRTEFAGYSIFVSERNPRPAHSLQCARAIGERLRASGERPSEYHAEPVEGENHPFVDRRLGIHRYDGLAVLRAAPMPAVLIEAGVIVNPREETRLGNPETIARLARAIARGAHACLSDQRTGNRGAGTRPADL</sequence>
<organism evidence="5 6">
    <name type="scientific">Castellaniella daejeonensis</name>
    <dbReference type="NCBI Taxonomy" id="659013"/>
    <lineage>
        <taxon>Bacteria</taxon>
        <taxon>Pseudomonadati</taxon>
        <taxon>Pseudomonadota</taxon>
        <taxon>Betaproteobacteria</taxon>
        <taxon>Burkholderiales</taxon>
        <taxon>Alcaligenaceae</taxon>
        <taxon>Castellaniella</taxon>
    </lineage>
</organism>
<dbReference type="EC" id="3.5.1.28" evidence="2"/>
<dbReference type="InterPro" id="IPR050695">
    <property type="entry name" value="N-acetylmuramoyl_amidase_3"/>
</dbReference>
<dbReference type="Gene3D" id="3.40.630.40">
    <property type="entry name" value="Zn-dependent exopeptidases"/>
    <property type="match status" value="1"/>
</dbReference>
<keyword evidence="6" id="KW-1185">Reference proteome</keyword>
<reference evidence="5 6" key="1">
    <citation type="journal article" date="2019" name="Int. J. Syst. Evol. Microbiol.">
        <title>The Global Catalogue of Microorganisms (GCM) 10K type strain sequencing project: providing services to taxonomists for standard genome sequencing and annotation.</title>
        <authorList>
            <consortium name="The Broad Institute Genomics Platform"/>
            <consortium name="The Broad Institute Genome Sequencing Center for Infectious Disease"/>
            <person name="Wu L."/>
            <person name="Ma J."/>
        </authorList>
    </citation>
    <scope>NUCLEOTIDE SEQUENCE [LARGE SCALE GENOMIC DNA]</scope>
    <source>
        <strain evidence="5 6">JCM 16240</strain>
    </source>
</reference>
<protein>
    <recommendedName>
        <fullName evidence="2">N-acetylmuramoyl-L-alanine amidase</fullName>
        <ecNumber evidence="2">3.5.1.28</ecNumber>
    </recommendedName>
</protein>